<comment type="subcellular location">
    <subcellularLocation>
        <location evidence="2">Membrane</location>
    </subcellularLocation>
</comment>
<keyword evidence="11" id="KW-0503">Monooxygenase</keyword>
<keyword evidence="10 13" id="KW-0408">Iron</keyword>
<comment type="similarity">
    <text evidence="4">Belongs to the cytochrome P450 family.</text>
</comment>
<evidence type="ECO:0000256" key="3">
    <source>
        <dbReference type="ARBA" id="ARBA00004721"/>
    </source>
</evidence>
<keyword evidence="8" id="KW-1133">Transmembrane helix</keyword>
<dbReference type="Gene3D" id="1.10.630.10">
    <property type="entry name" value="Cytochrome P450"/>
    <property type="match status" value="1"/>
</dbReference>
<accession>A0A8H7CK53</accession>
<dbReference type="GO" id="GO:0020037">
    <property type="term" value="F:heme binding"/>
    <property type="evidence" value="ECO:0007669"/>
    <property type="project" value="InterPro"/>
</dbReference>
<dbReference type="InterPro" id="IPR001128">
    <property type="entry name" value="Cyt_P450"/>
</dbReference>
<keyword evidence="15" id="KW-1185">Reference proteome</keyword>
<gene>
    <name evidence="14" type="ORF">MVEN_01971400</name>
</gene>
<dbReference type="PANTHER" id="PTHR24305">
    <property type="entry name" value="CYTOCHROME P450"/>
    <property type="match status" value="1"/>
</dbReference>
<comment type="pathway">
    <text evidence="3">Secondary metabolite biosynthesis; terpenoid biosynthesis.</text>
</comment>
<evidence type="ECO:0000256" key="5">
    <source>
        <dbReference type="ARBA" id="ARBA00022617"/>
    </source>
</evidence>
<feature type="binding site" description="axial binding residue" evidence="13">
    <location>
        <position position="156"/>
    </location>
    <ligand>
        <name>heme</name>
        <dbReference type="ChEBI" id="CHEBI:30413"/>
    </ligand>
    <ligandPart>
        <name>Fe</name>
        <dbReference type="ChEBI" id="CHEBI:18248"/>
    </ligandPart>
</feature>
<sequence length="368" mass="41263">MRILHSTSAVTSWALHALSLHPNVQSKLRTELFTISTENPTMDQLNSLPYLENVIREIMRLHTPLPFVERIAAQDDVLPLSRPYIDRAGKSHDALLIPKGMIIHIPIWTINTDEGTWGEDAGVFKPERWENIPEAVTAIPSVWANLLTFFAGPANCIGFRFSLTEMKALLFTLTSMTCTLPCSALAPLHNAFQTNRRRVLSSVGRNFLGSVFIDALLLARCQEKRDGSTALKIKGLSPGTVRLLMDNAEIIGELQTIMFGLLEDQSCVVVQKKETMAQFARDPPVVAASETESVRFKSAAYRFCVYCLLQTPETRKAFLKRYPQIQVLELSHFVSALWVLVTVIRGRQLETDRDCAYAAVLSRFPFSP</sequence>
<reference evidence="14" key="1">
    <citation type="submission" date="2020-05" db="EMBL/GenBank/DDBJ databases">
        <title>Mycena genomes resolve the evolution of fungal bioluminescence.</title>
        <authorList>
            <person name="Tsai I.J."/>
        </authorList>
    </citation>
    <scope>NUCLEOTIDE SEQUENCE</scope>
    <source>
        <strain evidence="14">CCC161011</strain>
    </source>
</reference>
<dbReference type="GO" id="GO:0005506">
    <property type="term" value="F:iron ion binding"/>
    <property type="evidence" value="ECO:0007669"/>
    <property type="project" value="InterPro"/>
</dbReference>
<evidence type="ECO:0000256" key="1">
    <source>
        <dbReference type="ARBA" id="ARBA00001971"/>
    </source>
</evidence>
<dbReference type="SUPFAM" id="SSF48264">
    <property type="entry name" value="Cytochrome P450"/>
    <property type="match status" value="1"/>
</dbReference>
<dbReference type="EMBL" id="JACAZI010000020">
    <property type="protein sequence ID" value="KAF7338952.1"/>
    <property type="molecule type" value="Genomic_DNA"/>
</dbReference>
<name>A0A8H7CK53_9AGAR</name>
<evidence type="ECO:0000256" key="11">
    <source>
        <dbReference type="ARBA" id="ARBA00023033"/>
    </source>
</evidence>
<dbReference type="Pfam" id="PF00067">
    <property type="entry name" value="p450"/>
    <property type="match status" value="1"/>
</dbReference>
<proteinExistence type="inferred from homology"/>
<dbReference type="GO" id="GO:0016705">
    <property type="term" value="F:oxidoreductase activity, acting on paired donors, with incorporation or reduction of molecular oxygen"/>
    <property type="evidence" value="ECO:0007669"/>
    <property type="project" value="InterPro"/>
</dbReference>
<evidence type="ECO:0000313" key="15">
    <source>
        <dbReference type="Proteomes" id="UP000620124"/>
    </source>
</evidence>
<organism evidence="14 15">
    <name type="scientific">Mycena venus</name>
    <dbReference type="NCBI Taxonomy" id="2733690"/>
    <lineage>
        <taxon>Eukaryota</taxon>
        <taxon>Fungi</taxon>
        <taxon>Dikarya</taxon>
        <taxon>Basidiomycota</taxon>
        <taxon>Agaricomycotina</taxon>
        <taxon>Agaricomycetes</taxon>
        <taxon>Agaricomycetidae</taxon>
        <taxon>Agaricales</taxon>
        <taxon>Marasmiineae</taxon>
        <taxon>Mycenaceae</taxon>
        <taxon>Mycena</taxon>
    </lineage>
</organism>
<comment type="cofactor">
    <cofactor evidence="1 13">
        <name>heme</name>
        <dbReference type="ChEBI" id="CHEBI:30413"/>
    </cofactor>
</comment>
<evidence type="ECO:0000256" key="2">
    <source>
        <dbReference type="ARBA" id="ARBA00004370"/>
    </source>
</evidence>
<dbReference type="AlphaFoldDB" id="A0A8H7CK53"/>
<evidence type="ECO:0000256" key="6">
    <source>
        <dbReference type="ARBA" id="ARBA00022692"/>
    </source>
</evidence>
<dbReference type="InterPro" id="IPR036396">
    <property type="entry name" value="Cyt_P450_sf"/>
</dbReference>
<dbReference type="InterPro" id="IPR002403">
    <property type="entry name" value="Cyt_P450_E_grp-IV"/>
</dbReference>
<evidence type="ECO:0000256" key="9">
    <source>
        <dbReference type="ARBA" id="ARBA00023002"/>
    </source>
</evidence>
<evidence type="ECO:0000256" key="7">
    <source>
        <dbReference type="ARBA" id="ARBA00022723"/>
    </source>
</evidence>
<evidence type="ECO:0000256" key="12">
    <source>
        <dbReference type="ARBA" id="ARBA00023136"/>
    </source>
</evidence>
<keyword evidence="9" id="KW-0560">Oxidoreductase</keyword>
<dbReference type="GO" id="GO:0016020">
    <property type="term" value="C:membrane"/>
    <property type="evidence" value="ECO:0007669"/>
    <property type="project" value="UniProtKB-SubCell"/>
</dbReference>
<evidence type="ECO:0000256" key="10">
    <source>
        <dbReference type="ARBA" id="ARBA00023004"/>
    </source>
</evidence>
<evidence type="ECO:0000256" key="8">
    <source>
        <dbReference type="ARBA" id="ARBA00022989"/>
    </source>
</evidence>
<keyword evidence="6" id="KW-0812">Transmembrane</keyword>
<evidence type="ECO:0000313" key="14">
    <source>
        <dbReference type="EMBL" id="KAF7338952.1"/>
    </source>
</evidence>
<dbReference type="OrthoDB" id="1470350at2759"/>
<evidence type="ECO:0000256" key="13">
    <source>
        <dbReference type="PIRSR" id="PIRSR602403-1"/>
    </source>
</evidence>
<dbReference type="PANTHER" id="PTHR24305:SF166">
    <property type="entry name" value="CYTOCHROME P450 12A4, MITOCHONDRIAL-RELATED"/>
    <property type="match status" value="1"/>
</dbReference>
<dbReference type="GO" id="GO:0004497">
    <property type="term" value="F:monooxygenase activity"/>
    <property type="evidence" value="ECO:0007669"/>
    <property type="project" value="UniProtKB-KW"/>
</dbReference>
<keyword evidence="7 13" id="KW-0479">Metal-binding</keyword>
<keyword evidence="5 13" id="KW-0349">Heme</keyword>
<dbReference type="Proteomes" id="UP000620124">
    <property type="component" value="Unassembled WGS sequence"/>
</dbReference>
<dbReference type="InterPro" id="IPR050121">
    <property type="entry name" value="Cytochrome_P450_monoxygenase"/>
</dbReference>
<protein>
    <recommendedName>
        <fullName evidence="16">Cytochrome P450</fullName>
    </recommendedName>
</protein>
<evidence type="ECO:0000256" key="4">
    <source>
        <dbReference type="ARBA" id="ARBA00010617"/>
    </source>
</evidence>
<comment type="caution">
    <text evidence="14">The sequence shown here is derived from an EMBL/GenBank/DDBJ whole genome shotgun (WGS) entry which is preliminary data.</text>
</comment>
<dbReference type="PRINTS" id="PR00465">
    <property type="entry name" value="EP450IV"/>
</dbReference>
<evidence type="ECO:0008006" key="16">
    <source>
        <dbReference type="Google" id="ProtNLM"/>
    </source>
</evidence>
<keyword evidence="12" id="KW-0472">Membrane</keyword>